<comment type="subcellular location">
    <subcellularLocation>
        <location evidence="1 7">Cell outer membrane</location>
        <topology evidence="1 7">Multi-pass membrane protein</topology>
    </subcellularLocation>
</comment>
<protein>
    <submittedName>
        <fullName evidence="9">SusC/RagA family TonB-linked outer membrane protein</fullName>
    </submittedName>
</protein>
<proteinExistence type="inferred from homology"/>
<dbReference type="NCBIfam" id="TIGR04056">
    <property type="entry name" value="OMP_RagA_SusC"/>
    <property type="match status" value="1"/>
</dbReference>
<dbReference type="InterPro" id="IPR018247">
    <property type="entry name" value="EF_Hand_1_Ca_BS"/>
</dbReference>
<dbReference type="InterPro" id="IPR023996">
    <property type="entry name" value="TonB-dep_OMP_SusC/RagA"/>
</dbReference>
<dbReference type="EMBL" id="VVXK01000002">
    <property type="protein sequence ID" value="KAA2371797.1"/>
    <property type="molecule type" value="Genomic_DNA"/>
</dbReference>
<dbReference type="Pfam" id="PF07715">
    <property type="entry name" value="Plug"/>
    <property type="match status" value="1"/>
</dbReference>
<evidence type="ECO:0000256" key="1">
    <source>
        <dbReference type="ARBA" id="ARBA00004571"/>
    </source>
</evidence>
<reference evidence="9 10" key="1">
    <citation type="journal article" date="2019" name="Nat. Med.">
        <title>A library of human gut bacterial isolates paired with longitudinal multiomics data enables mechanistic microbiome research.</title>
        <authorList>
            <person name="Poyet M."/>
            <person name="Groussin M."/>
            <person name="Gibbons S.M."/>
            <person name="Avila-Pacheco J."/>
            <person name="Jiang X."/>
            <person name="Kearney S.M."/>
            <person name="Perrotta A.R."/>
            <person name="Berdy B."/>
            <person name="Zhao S."/>
            <person name="Lieberman T.D."/>
            <person name="Swanson P.K."/>
            <person name="Smith M."/>
            <person name="Roesemann S."/>
            <person name="Alexander J.E."/>
            <person name="Rich S.A."/>
            <person name="Livny J."/>
            <person name="Vlamakis H."/>
            <person name="Clish C."/>
            <person name="Bullock K."/>
            <person name="Deik A."/>
            <person name="Scott J."/>
            <person name="Pierce K.A."/>
            <person name="Xavier R.J."/>
            <person name="Alm E.J."/>
        </authorList>
    </citation>
    <scope>NUCLEOTIDE SEQUENCE [LARGE SCALE GENOMIC DNA]</scope>
    <source>
        <strain evidence="9 10">BIOML-A2</strain>
    </source>
</reference>
<dbReference type="AlphaFoldDB" id="A0A5B3GED7"/>
<dbReference type="InterPro" id="IPR036942">
    <property type="entry name" value="Beta-barrel_TonB_sf"/>
</dbReference>
<evidence type="ECO:0000256" key="7">
    <source>
        <dbReference type="PROSITE-ProRule" id="PRU01360"/>
    </source>
</evidence>
<dbReference type="Gene3D" id="3.55.50.30">
    <property type="match status" value="1"/>
</dbReference>
<dbReference type="InterPro" id="IPR039426">
    <property type="entry name" value="TonB-dep_rcpt-like"/>
</dbReference>
<name>A0A5B3GED7_9BACT</name>
<organism evidence="9 10">
    <name type="scientific">Alistipes shahii</name>
    <dbReference type="NCBI Taxonomy" id="328814"/>
    <lineage>
        <taxon>Bacteria</taxon>
        <taxon>Pseudomonadati</taxon>
        <taxon>Bacteroidota</taxon>
        <taxon>Bacteroidia</taxon>
        <taxon>Bacteroidales</taxon>
        <taxon>Rikenellaceae</taxon>
        <taxon>Alistipes</taxon>
    </lineage>
</organism>
<dbReference type="SUPFAM" id="SSF56935">
    <property type="entry name" value="Porins"/>
    <property type="match status" value="1"/>
</dbReference>
<dbReference type="Proteomes" id="UP000323567">
    <property type="component" value="Unassembled WGS sequence"/>
</dbReference>
<keyword evidence="2 7" id="KW-0813">Transport</keyword>
<evidence type="ECO:0000256" key="3">
    <source>
        <dbReference type="ARBA" id="ARBA00022452"/>
    </source>
</evidence>
<evidence type="ECO:0000256" key="5">
    <source>
        <dbReference type="ARBA" id="ARBA00023136"/>
    </source>
</evidence>
<evidence type="ECO:0000256" key="4">
    <source>
        <dbReference type="ARBA" id="ARBA00022692"/>
    </source>
</evidence>
<keyword evidence="6 7" id="KW-0998">Cell outer membrane</keyword>
<dbReference type="Gene3D" id="2.170.130.10">
    <property type="entry name" value="TonB-dependent receptor, plug domain"/>
    <property type="match status" value="1"/>
</dbReference>
<dbReference type="InterPro" id="IPR012910">
    <property type="entry name" value="Plug_dom"/>
</dbReference>
<dbReference type="SUPFAM" id="SSF49464">
    <property type="entry name" value="Carboxypeptidase regulatory domain-like"/>
    <property type="match status" value="1"/>
</dbReference>
<evidence type="ECO:0000313" key="10">
    <source>
        <dbReference type="Proteomes" id="UP000323567"/>
    </source>
</evidence>
<evidence type="ECO:0000259" key="8">
    <source>
        <dbReference type="Pfam" id="PF07715"/>
    </source>
</evidence>
<dbReference type="FunFam" id="2.170.130.10:FF:000008">
    <property type="entry name" value="SusC/RagA family TonB-linked outer membrane protein"/>
    <property type="match status" value="1"/>
</dbReference>
<dbReference type="PROSITE" id="PS52016">
    <property type="entry name" value="TONB_DEPENDENT_REC_3"/>
    <property type="match status" value="1"/>
</dbReference>
<dbReference type="Gene3D" id="2.60.40.1120">
    <property type="entry name" value="Carboxypeptidase-like, regulatory domain"/>
    <property type="match status" value="1"/>
</dbReference>
<evidence type="ECO:0000256" key="2">
    <source>
        <dbReference type="ARBA" id="ARBA00022448"/>
    </source>
</evidence>
<dbReference type="Gene3D" id="2.40.170.20">
    <property type="entry name" value="TonB-dependent receptor, beta-barrel domain"/>
    <property type="match status" value="1"/>
</dbReference>
<accession>A0A5B3GED7</accession>
<dbReference type="InterPro" id="IPR037066">
    <property type="entry name" value="Plug_dom_sf"/>
</dbReference>
<evidence type="ECO:0000256" key="6">
    <source>
        <dbReference type="ARBA" id="ARBA00023237"/>
    </source>
</evidence>
<keyword evidence="4 7" id="KW-0812">Transmembrane</keyword>
<keyword evidence="5 7" id="KW-0472">Membrane</keyword>
<dbReference type="InterPro" id="IPR008969">
    <property type="entry name" value="CarboxyPept-like_regulatory"/>
</dbReference>
<sequence>MQPVTKNFRKTPLKNVLKEVEAQTGLSIMYDTRELNLERPVTASFDRTPVSQVLREVLDRTVQYSIKDKMIVIYKASATPLPAAGTGRTLTGTVLDETGAPMVGAAVATPDGRRGTVTDSNGRYSLTLGAGDALISVSYLGYVTRQIVIGDRTEVDVNLVPDAKNTINEVVVIGYGAVKKSDLTGSVSNVKMSDIRDVPNTSVDQALQGRIAGVDIMSTSGAPGATTSIRVRGTRSISASNEPLIVVDGVIDAVSDLNDINSADIEQISVLKDASSTAIYGSRGANGVIIVTTRQGVTSKPSVTAKAEFGVSKLARDLDLMDAQEFVRYLNDRNYFSSRDPQRPPRFDPSEYGRGTDWIDEITRTALYQNYNLSVSGRSQKSSYFAALGGNDTQGIVDGSGFRRITARLNLSYDFAKWLTVGFKGSYTFRDENPNRATIGGANIWDGAVYLAPTMGPKDYINPLYENGVRIDTPRAKIDCNENESERMTNTDVLEFTIKPVRGLIIKSQNSYMVYQRHDYQFWPSYLPKRTEGEGADAYRYEGDARRLTSENTVSYSKKFASGHYFDAMAGFSATHETANFFSLKAEGLLTDDLKWNNMNSIGSKENYNASTSSNKVVRESVLMRLNYNYKSRYYFTFTGRYDGSSNFAENNKWGFFPSAAVKWNAKNENFLKQVRWLDELSLRLSAGRTGNDAIATYRSLEAYGTTTNGYLFGGTQSASFFPSRVANPNLTWEKTTLYNAGLDFSAFDGRLNITVDGYYSTTRDLLLSLQTIHTTGYTSRFTNLGKTSNRGVEVSVESRNIVKPKFGWTTSFTLSHNKQMVDDIGHEEYVSCLESGGNTNYMMYGYKTGYPLNALWGFQYAGVWKTTDQFERNRFTKSYISSSTGSDAQLMLGYPKYVDQNRDGILSEEDLIYLGNSDPVLYGGLQNTFNIGGLRIGFYFSYSLGGKIYNYSELAMAGGYATNQYRYMLDAWHPVRNPDSDLPRAGTDDRLVPSSLQVHDASYLRLKNATVSYTFDLRKKTRLLRDITLAVTGENLWLWTKYNGFDPDVSSEGTSSTLRRVDMGAYPRSRMFVFSIQLRY</sequence>
<dbReference type="NCBIfam" id="TIGR04057">
    <property type="entry name" value="SusC_RagA_signa"/>
    <property type="match status" value="1"/>
</dbReference>
<dbReference type="PROSITE" id="PS00018">
    <property type="entry name" value="EF_HAND_1"/>
    <property type="match status" value="1"/>
</dbReference>
<dbReference type="GO" id="GO:0009279">
    <property type="term" value="C:cell outer membrane"/>
    <property type="evidence" value="ECO:0007669"/>
    <property type="project" value="UniProtKB-SubCell"/>
</dbReference>
<gene>
    <name evidence="9" type="ORF">F2Y13_02285</name>
</gene>
<evidence type="ECO:0000313" key="9">
    <source>
        <dbReference type="EMBL" id="KAA2371797.1"/>
    </source>
</evidence>
<comment type="similarity">
    <text evidence="7">Belongs to the TonB-dependent receptor family.</text>
</comment>
<dbReference type="Pfam" id="PF13715">
    <property type="entry name" value="CarbopepD_reg_2"/>
    <property type="match status" value="1"/>
</dbReference>
<comment type="caution">
    <text evidence="9">The sequence shown here is derived from an EMBL/GenBank/DDBJ whole genome shotgun (WGS) entry which is preliminary data.</text>
</comment>
<keyword evidence="3 7" id="KW-1134">Transmembrane beta strand</keyword>
<dbReference type="InterPro" id="IPR023997">
    <property type="entry name" value="TonB-dep_OMP_SusC/RagA_CS"/>
</dbReference>
<feature type="domain" description="TonB-dependent receptor plug" evidence="8">
    <location>
        <begin position="180"/>
        <end position="288"/>
    </location>
</feature>